<keyword evidence="3" id="KW-0328">Glycosyltransferase</keyword>
<evidence type="ECO:0000256" key="4">
    <source>
        <dbReference type="ARBA" id="ARBA00022679"/>
    </source>
</evidence>
<evidence type="ECO:0000256" key="2">
    <source>
        <dbReference type="ARBA" id="ARBA00006962"/>
    </source>
</evidence>
<dbReference type="PANTHER" id="PTHR12867:SF6">
    <property type="entry name" value="N-ACETYLGLUCOSAMINYLDIPHOSPHODOLICHOL N-ACETYLGLUCOSAMINYLTRANSFERASE"/>
    <property type="match status" value="1"/>
</dbReference>
<protein>
    <recommendedName>
        <fullName evidence="6">Glycosyl transferase family 28 C-terminal domain-containing protein</fullName>
    </recommendedName>
</protein>
<reference evidence="8" key="1">
    <citation type="journal article" date="2019" name="Int. J. Syst. Evol. Microbiol.">
        <title>The Global Catalogue of Microorganisms (GCM) 10K type strain sequencing project: providing services to taxonomists for standard genome sequencing and annotation.</title>
        <authorList>
            <consortium name="The Broad Institute Genomics Platform"/>
            <consortium name="The Broad Institute Genome Sequencing Center for Infectious Disease"/>
            <person name="Wu L."/>
            <person name="Ma J."/>
        </authorList>
    </citation>
    <scope>NUCLEOTIDE SEQUENCE [LARGE SCALE GENOMIC DNA]</scope>
    <source>
        <strain evidence="8">JCM 17555</strain>
    </source>
</reference>
<proteinExistence type="inferred from homology"/>
<dbReference type="SUPFAM" id="SSF53756">
    <property type="entry name" value="UDP-Glycosyltransferase/glycogen phosphorylase"/>
    <property type="match status" value="1"/>
</dbReference>
<dbReference type="Proteomes" id="UP001501337">
    <property type="component" value="Unassembled WGS sequence"/>
</dbReference>
<keyword evidence="8" id="KW-1185">Reference proteome</keyword>
<sequence>MKGDEVFVTVGSQLPFERLIKAVDEWAAEHPEQSVFAQIGDTVYQPKHMSFVRSLKPREYSQRFSQARVVVSHVGMGTIISALELGKRLVLLPRLASLGEHRSDHQLGSARKFSDRENITVVNDISALKTALTTALNSDVSNIRSDASPYASVQLLTTMQQLVAQTKAGHP</sequence>
<dbReference type="InterPro" id="IPR007235">
    <property type="entry name" value="Glyco_trans_28_C"/>
</dbReference>
<evidence type="ECO:0000256" key="3">
    <source>
        <dbReference type="ARBA" id="ARBA00022676"/>
    </source>
</evidence>
<dbReference type="Pfam" id="PF04101">
    <property type="entry name" value="Glyco_tran_28_C"/>
    <property type="match status" value="1"/>
</dbReference>
<evidence type="ECO:0000256" key="1">
    <source>
        <dbReference type="ARBA" id="ARBA00004240"/>
    </source>
</evidence>
<evidence type="ECO:0000259" key="6">
    <source>
        <dbReference type="Pfam" id="PF04101"/>
    </source>
</evidence>
<dbReference type="PANTHER" id="PTHR12867">
    <property type="entry name" value="GLYCOSYL TRANSFERASE-RELATED"/>
    <property type="match status" value="1"/>
</dbReference>
<keyword evidence="4" id="KW-0808">Transferase</keyword>
<comment type="subcellular location">
    <subcellularLocation>
        <location evidence="1">Endoplasmic reticulum</location>
    </subcellularLocation>
</comment>
<comment type="caution">
    <text evidence="7">The sequence shown here is derived from an EMBL/GenBank/DDBJ whole genome shotgun (WGS) entry which is preliminary data.</text>
</comment>
<dbReference type="EMBL" id="BAABBO010000009">
    <property type="protein sequence ID" value="GAA3961747.1"/>
    <property type="molecule type" value="Genomic_DNA"/>
</dbReference>
<name>A0ABP7PBF9_9GAMM</name>
<accession>A0ABP7PBF9</accession>
<gene>
    <name evidence="7" type="ORF">GCM10022278_19730</name>
</gene>
<dbReference type="InterPro" id="IPR039042">
    <property type="entry name" value="Alg13-like"/>
</dbReference>
<dbReference type="Gene3D" id="3.40.50.2000">
    <property type="entry name" value="Glycogen Phosphorylase B"/>
    <property type="match status" value="1"/>
</dbReference>
<evidence type="ECO:0000313" key="8">
    <source>
        <dbReference type="Proteomes" id="UP001501337"/>
    </source>
</evidence>
<keyword evidence="5" id="KW-0256">Endoplasmic reticulum</keyword>
<organism evidence="7 8">
    <name type="scientific">Allohahella marinimesophila</name>
    <dbReference type="NCBI Taxonomy" id="1054972"/>
    <lineage>
        <taxon>Bacteria</taxon>
        <taxon>Pseudomonadati</taxon>
        <taxon>Pseudomonadota</taxon>
        <taxon>Gammaproteobacteria</taxon>
        <taxon>Oceanospirillales</taxon>
        <taxon>Hahellaceae</taxon>
        <taxon>Allohahella</taxon>
    </lineage>
</organism>
<comment type="similarity">
    <text evidence="2">Belongs to the glycosyltransferase 28 family.</text>
</comment>
<evidence type="ECO:0000256" key="5">
    <source>
        <dbReference type="ARBA" id="ARBA00022824"/>
    </source>
</evidence>
<dbReference type="RefSeq" id="WP_344805806.1">
    <property type="nucleotide sequence ID" value="NZ_BAABBO010000009.1"/>
</dbReference>
<evidence type="ECO:0000313" key="7">
    <source>
        <dbReference type="EMBL" id="GAA3961747.1"/>
    </source>
</evidence>
<feature type="domain" description="Glycosyl transferase family 28 C-terminal" evidence="6">
    <location>
        <begin position="6"/>
        <end position="145"/>
    </location>
</feature>